<dbReference type="InterPro" id="IPR036259">
    <property type="entry name" value="MFS_trans_sf"/>
</dbReference>
<keyword evidence="10" id="KW-1185">Reference proteome</keyword>
<dbReference type="GO" id="GO:0005886">
    <property type="term" value="C:plasma membrane"/>
    <property type="evidence" value="ECO:0007669"/>
    <property type="project" value="UniProtKB-SubCell"/>
</dbReference>
<protein>
    <submittedName>
        <fullName evidence="9">MFS transporter</fullName>
    </submittedName>
</protein>
<evidence type="ECO:0000256" key="6">
    <source>
        <dbReference type="ARBA" id="ARBA00023136"/>
    </source>
</evidence>
<dbReference type="PANTHER" id="PTHR23513:SF11">
    <property type="entry name" value="STAPHYLOFERRIN A TRANSPORTER"/>
    <property type="match status" value="1"/>
</dbReference>
<feature type="transmembrane region" description="Helical" evidence="7">
    <location>
        <begin position="60"/>
        <end position="79"/>
    </location>
</feature>
<evidence type="ECO:0000256" key="1">
    <source>
        <dbReference type="ARBA" id="ARBA00004651"/>
    </source>
</evidence>
<evidence type="ECO:0000313" key="10">
    <source>
        <dbReference type="Proteomes" id="UP001138757"/>
    </source>
</evidence>
<dbReference type="RefSeq" id="WP_214622114.1">
    <property type="nucleotide sequence ID" value="NZ_JAHGAW010000003.1"/>
</dbReference>
<keyword evidence="6 7" id="KW-0472">Membrane</keyword>
<feature type="domain" description="Major facilitator superfamily (MFS) profile" evidence="8">
    <location>
        <begin position="25"/>
        <end position="412"/>
    </location>
</feature>
<proteinExistence type="predicted"/>
<feature type="transmembrane region" description="Helical" evidence="7">
    <location>
        <begin position="299"/>
        <end position="317"/>
    </location>
</feature>
<reference evidence="9" key="1">
    <citation type="submission" date="2021-05" db="EMBL/GenBank/DDBJ databases">
        <title>Genome of Sphingobium sp. strain.</title>
        <authorList>
            <person name="Fan R."/>
        </authorList>
    </citation>
    <scope>NUCLEOTIDE SEQUENCE</scope>
    <source>
        <strain evidence="9">H33</strain>
    </source>
</reference>
<evidence type="ECO:0000313" key="9">
    <source>
        <dbReference type="EMBL" id="MBT2186367.1"/>
    </source>
</evidence>
<accession>A0A9X1DAG4</accession>
<name>A0A9X1DAG4_9SPHN</name>
<dbReference type="AlphaFoldDB" id="A0A9X1DAG4"/>
<dbReference type="InterPro" id="IPR010290">
    <property type="entry name" value="TM_effector"/>
</dbReference>
<dbReference type="CDD" id="cd06173">
    <property type="entry name" value="MFS_MefA_like"/>
    <property type="match status" value="1"/>
</dbReference>
<gene>
    <name evidence="9" type="ORF">KK488_05340</name>
</gene>
<dbReference type="InterPro" id="IPR020846">
    <property type="entry name" value="MFS_dom"/>
</dbReference>
<evidence type="ECO:0000256" key="2">
    <source>
        <dbReference type="ARBA" id="ARBA00022448"/>
    </source>
</evidence>
<keyword evidence="4 7" id="KW-0812">Transmembrane</keyword>
<keyword evidence="5 7" id="KW-1133">Transmembrane helix</keyword>
<keyword evidence="2" id="KW-0813">Transport</keyword>
<keyword evidence="3" id="KW-1003">Cell membrane</keyword>
<feature type="transmembrane region" description="Helical" evidence="7">
    <location>
        <begin position="386"/>
        <end position="407"/>
    </location>
</feature>
<evidence type="ECO:0000256" key="7">
    <source>
        <dbReference type="SAM" id="Phobius"/>
    </source>
</evidence>
<dbReference type="Pfam" id="PF05977">
    <property type="entry name" value="MFS_3"/>
    <property type="match status" value="1"/>
</dbReference>
<feature type="transmembrane region" description="Helical" evidence="7">
    <location>
        <begin position="91"/>
        <end position="112"/>
    </location>
</feature>
<sequence length="562" mass="59364">MSADAPASSPPSAAPAPVSPLSVPIFRAVWVASMASNFGGLIQSVGASWMMTSLGGSAEMIALVQTSTSLPIMLLSMWAGAMADNLDRRKVMLVAQTFMLLVSLALAAAAWLGIMTPWLLLSLTFLIGCGTALNSPAWQASVGDMVPRAALPNAVALNSMGFNIARSVGPALGGLIVAAGGAAAAFMINALSYVGLMGVLARWAPDVPPRLLPREKLGVAMGAGLRYVAMSPPILRIMVRSALFGLAASAVPAMMPLVARDIVQGGAFTYGVLLGFFGLGAVGGALGSGWLRQRLSSESLVRLASAALAAGAATTGISPYLPITLAALALAGAGWVVALSTFNVNVQMSSPRWVVARSLAIYQMAVFGAMAGGSWMFGIIAQDHGAVLALHVAAAILIAGLAVSILLPLESVDDMNLDPQNLWQEPDMAVPVSPRSGPVVITIDHRVPQANIPAFLTAMEERRRIRRRDGARGWTLMRDLADPELWVERYDVPTWLDYIRHNQRRTFADAPNSDDLRSLRAEESEPVVRRLLERQTSALPFFGRTLGARELADPMTDPTRSN</sequence>
<dbReference type="PROSITE" id="PS50850">
    <property type="entry name" value="MFS"/>
    <property type="match status" value="1"/>
</dbReference>
<feature type="transmembrane region" description="Helical" evidence="7">
    <location>
        <begin position="175"/>
        <end position="201"/>
    </location>
</feature>
<comment type="subcellular location">
    <subcellularLocation>
        <location evidence="1">Cell membrane</location>
        <topology evidence="1">Multi-pass membrane protein</topology>
    </subcellularLocation>
</comment>
<dbReference type="Gene3D" id="1.20.1250.20">
    <property type="entry name" value="MFS general substrate transporter like domains"/>
    <property type="match status" value="1"/>
</dbReference>
<feature type="transmembrane region" description="Helical" evidence="7">
    <location>
        <begin position="118"/>
        <end position="138"/>
    </location>
</feature>
<feature type="transmembrane region" description="Helical" evidence="7">
    <location>
        <begin position="323"/>
        <end position="346"/>
    </location>
</feature>
<comment type="caution">
    <text evidence="9">The sequence shown here is derived from an EMBL/GenBank/DDBJ whole genome shotgun (WGS) entry which is preliminary data.</text>
</comment>
<evidence type="ECO:0000256" key="3">
    <source>
        <dbReference type="ARBA" id="ARBA00022475"/>
    </source>
</evidence>
<dbReference type="Proteomes" id="UP001138757">
    <property type="component" value="Unassembled WGS sequence"/>
</dbReference>
<evidence type="ECO:0000259" key="8">
    <source>
        <dbReference type="PROSITE" id="PS50850"/>
    </source>
</evidence>
<dbReference type="PANTHER" id="PTHR23513">
    <property type="entry name" value="INTEGRAL MEMBRANE EFFLUX PROTEIN-RELATED"/>
    <property type="match status" value="1"/>
</dbReference>
<evidence type="ECO:0000256" key="4">
    <source>
        <dbReference type="ARBA" id="ARBA00022692"/>
    </source>
</evidence>
<feature type="transmembrane region" description="Helical" evidence="7">
    <location>
        <begin position="358"/>
        <end position="380"/>
    </location>
</feature>
<feature type="transmembrane region" description="Helical" evidence="7">
    <location>
        <begin position="267"/>
        <end position="287"/>
    </location>
</feature>
<organism evidence="9 10">
    <name type="scientific">Sphingobium nicotianae</name>
    <dbReference type="NCBI Taxonomy" id="2782607"/>
    <lineage>
        <taxon>Bacteria</taxon>
        <taxon>Pseudomonadati</taxon>
        <taxon>Pseudomonadota</taxon>
        <taxon>Alphaproteobacteria</taxon>
        <taxon>Sphingomonadales</taxon>
        <taxon>Sphingomonadaceae</taxon>
        <taxon>Sphingobium</taxon>
    </lineage>
</organism>
<dbReference type="SUPFAM" id="SSF103473">
    <property type="entry name" value="MFS general substrate transporter"/>
    <property type="match status" value="1"/>
</dbReference>
<evidence type="ECO:0000256" key="5">
    <source>
        <dbReference type="ARBA" id="ARBA00022989"/>
    </source>
</evidence>
<dbReference type="GO" id="GO:0022857">
    <property type="term" value="F:transmembrane transporter activity"/>
    <property type="evidence" value="ECO:0007669"/>
    <property type="project" value="InterPro"/>
</dbReference>
<dbReference type="EMBL" id="JAHGAW010000003">
    <property type="protein sequence ID" value="MBT2186367.1"/>
    <property type="molecule type" value="Genomic_DNA"/>
</dbReference>
<feature type="transmembrane region" description="Helical" evidence="7">
    <location>
        <begin position="237"/>
        <end position="255"/>
    </location>
</feature>